<name>A0A2S6Z380_9XANT</name>
<protein>
    <recommendedName>
        <fullName evidence="3">Kinase</fullName>
    </recommendedName>
</protein>
<evidence type="ECO:0008006" key="3">
    <source>
        <dbReference type="Google" id="ProtNLM"/>
    </source>
</evidence>
<evidence type="ECO:0000313" key="1">
    <source>
        <dbReference type="EMBL" id="PPT75474.1"/>
    </source>
</evidence>
<dbReference type="PANTHER" id="PTHR37807:SF3">
    <property type="entry name" value="OS07G0160300 PROTEIN"/>
    <property type="match status" value="1"/>
</dbReference>
<dbReference type="PANTHER" id="PTHR37807">
    <property type="entry name" value="OS07G0160300 PROTEIN"/>
    <property type="match status" value="1"/>
</dbReference>
<proteinExistence type="predicted"/>
<gene>
    <name evidence="1" type="ORF">XaplCFBP3122_13035</name>
</gene>
<reference evidence="1 2" key="1">
    <citation type="submission" date="2016-08" db="EMBL/GenBank/DDBJ databases">
        <title>Evolution of the type three secretion system and type three effector repertoires in Xanthomonas.</title>
        <authorList>
            <person name="Merda D."/>
            <person name="Briand M."/>
            <person name="Bosis E."/>
            <person name="Rousseau C."/>
            <person name="Portier P."/>
            <person name="Jacques M.-A."/>
            <person name="Fischer-Le Saux M."/>
        </authorList>
    </citation>
    <scope>NUCLEOTIDE SEQUENCE [LARGE SCALE GENOMIC DNA]</scope>
    <source>
        <strain evidence="1 2">CFBP 3122</strain>
    </source>
</reference>
<evidence type="ECO:0000313" key="2">
    <source>
        <dbReference type="Proteomes" id="UP000238270"/>
    </source>
</evidence>
<dbReference type="Pfam" id="PF13671">
    <property type="entry name" value="AAA_33"/>
    <property type="match status" value="1"/>
</dbReference>
<dbReference type="InterPro" id="IPR027417">
    <property type="entry name" value="P-loop_NTPase"/>
</dbReference>
<dbReference type="SUPFAM" id="SSF52540">
    <property type="entry name" value="P-loop containing nucleoside triphosphate hydrolases"/>
    <property type="match status" value="1"/>
</dbReference>
<dbReference type="EMBL" id="MIGV01000015">
    <property type="protein sequence ID" value="PPT75474.1"/>
    <property type="molecule type" value="Genomic_DNA"/>
</dbReference>
<comment type="caution">
    <text evidence="1">The sequence shown here is derived from an EMBL/GenBank/DDBJ whole genome shotgun (WGS) entry which is preliminary data.</text>
</comment>
<organism evidence="1 2">
    <name type="scientific">Xanthomonas arboricola pv. populi</name>
    <dbReference type="NCBI Taxonomy" id="487823"/>
    <lineage>
        <taxon>Bacteria</taxon>
        <taxon>Pseudomonadati</taxon>
        <taxon>Pseudomonadota</taxon>
        <taxon>Gammaproteobacteria</taxon>
        <taxon>Lysobacterales</taxon>
        <taxon>Lysobacteraceae</taxon>
        <taxon>Xanthomonas</taxon>
    </lineage>
</organism>
<sequence length="175" mass="18932">MAAVTVQSAILVVFGGLPGVGKSSIAQALLTQCTAFYLRIDTIEQSLRDSGALANDVGPAGYMTAYALAEANLQPGHVVVADCVNPLPVTRDAWRDVARRTRSRLLEIEVVCSDRNVHRQRVESRQSDVVGLRVPDWSSVLAHDYVAWTGPHWVIDSALLSPQQAVTQIMGRLAA</sequence>
<dbReference type="Proteomes" id="UP000238270">
    <property type="component" value="Unassembled WGS sequence"/>
</dbReference>
<dbReference type="RefSeq" id="WP_104544451.1">
    <property type="nucleotide sequence ID" value="NZ_MIGV01000015.1"/>
</dbReference>
<dbReference type="Gene3D" id="3.40.50.300">
    <property type="entry name" value="P-loop containing nucleotide triphosphate hydrolases"/>
    <property type="match status" value="1"/>
</dbReference>
<accession>A0A2S6Z380</accession>
<dbReference type="AlphaFoldDB" id="A0A2S6Z380"/>